<dbReference type="GO" id="GO:0016020">
    <property type="term" value="C:membrane"/>
    <property type="evidence" value="ECO:0007669"/>
    <property type="project" value="InterPro"/>
</dbReference>
<keyword evidence="4" id="KW-0677">Repeat</keyword>
<evidence type="ECO:0000313" key="8">
    <source>
        <dbReference type="EMBL" id="AFY81885.1"/>
    </source>
</evidence>
<dbReference type="GO" id="GO:0005509">
    <property type="term" value="F:calcium ion binding"/>
    <property type="evidence" value="ECO:0007669"/>
    <property type="project" value="InterPro"/>
</dbReference>
<dbReference type="Gene3D" id="2.120.10.30">
    <property type="entry name" value="TolB, C-terminal domain"/>
    <property type="match status" value="1"/>
</dbReference>
<dbReference type="InterPro" id="IPR038081">
    <property type="entry name" value="CalX-like_sf"/>
</dbReference>
<dbReference type="SUPFAM" id="SSF101898">
    <property type="entry name" value="NHL repeat"/>
    <property type="match status" value="1"/>
</dbReference>
<accession>K9TH76</accession>
<dbReference type="HOGENOM" id="CLU_337029_0_0_3"/>
<keyword evidence="5" id="KW-0106">Calcium</keyword>
<dbReference type="SMART" id="SM00237">
    <property type="entry name" value="Calx_beta"/>
    <property type="match status" value="1"/>
</dbReference>
<keyword evidence="2" id="KW-0964">Secreted</keyword>
<dbReference type="EMBL" id="CP003607">
    <property type="protein sequence ID" value="AFY81885.1"/>
    <property type="molecule type" value="Genomic_DNA"/>
</dbReference>
<evidence type="ECO:0000256" key="1">
    <source>
        <dbReference type="ARBA" id="ARBA00004613"/>
    </source>
</evidence>
<dbReference type="SUPFAM" id="SSF141072">
    <property type="entry name" value="CalX-like"/>
    <property type="match status" value="1"/>
</dbReference>
<dbReference type="SUPFAM" id="SSF51120">
    <property type="entry name" value="beta-Roll"/>
    <property type="match status" value="1"/>
</dbReference>
<dbReference type="PROSITE" id="PS00330">
    <property type="entry name" value="HEMOLYSIN_CALCIUM"/>
    <property type="match status" value="2"/>
</dbReference>
<evidence type="ECO:0000256" key="4">
    <source>
        <dbReference type="ARBA" id="ARBA00022737"/>
    </source>
</evidence>
<dbReference type="InterPro" id="IPR050557">
    <property type="entry name" value="RTX_toxin/Mannuronan_C5-epim"/>
</dbReference>
<dbReference type="PANTHER" id="PTHR38340">
    <property type="entry name" value="S-LAYER PROTEIN"/>
    <property type="match status" value="1"/>
</dbReference>
<dbReference type="Pfam" id="PF00353">
    <property type="entry name" value="HemolysinCabind"/>
    <property type="match status" value="2"/>
</dbReference>
<evidence type="ECO:0000313" key="9">
    <source>
        <dbReference type="Proteomes" id="UP000010367"/>
    </source>
</evidence>
<feature type="compositionally biased region" description="Pro residues" evidence="6">
    <location>
        <begin position="273"/>
        <end position="315"/>
    </location>
</feature>
<dbReference type="PATRIC" id="fig|56110.3.peg.2666"/>
<dbReference type="Proteomes" id="UP000010367">
    <property type="component" value="Chromosome"/>
</dbReference>
<dbReference type="KEGG" id="oac:Oscil6304_2251"/>
<dbReference type="RefSeq" id="WP_015148527.1">
    <property type="nucleotide sequence ID" value="NC_019693.1"/>
</dbReference>
<dbReference type="GO" id="GO:0005576">
    <property type="term" value="C:extracellular region"/>
    <property type="evidence" value="ECO:0007669"/>
    <property type="project" value="UniProtKB-SubCell"/>
</dbReference>
<dbReference type="STRING" id="56110.Oscil6304_2251"/>
<keyword evidence="3" id="KW-0732">Signal</keyword>
<keyword evidence="9" id="KW-1185">Reference proteome</keyword>
<name>K9TH76_9CYAN</name>
<dbReference type="eggNOG" id="COG3391">
    <property type="taxonomic scope" value="Bacteria"/>
</dbReference>
<feature type="region of interest" description="Disordered" evidence="6">
    <location>
        <begin position="249"/>
        <end position="321"/>
    </location>
</feature>
<dbReference type="InParanoid" id="K9TH76"/>
<dbReference type="eggNOG" id="COG2931">
    <property type="taxonomic scope" value="Bacteria"/>
</dbReference>
<evidence type="ECO:0000256" key="6">
    <source>
        <dbReference type="SAM" id="MobiDB-lite"/>
    </source>
</evidence>
<evidence type="ECO:0000256" key="5">
    <source>
        <dbReference type="ARBA" id="ARBA00022837"/>
    </source>
</evidence>
<feature type="domain" description="Calx-beta" evidence="7">
    <location>
        <begin position="309"/>
        <end position="409"/>
    </location>
</feature>
<dbReference type="InterPro" id="IPR011042">
    <property type="entry name" value="6-blade_b-propeller_TolB-like"/>
</dbReference>
<organism evidence="8 9">
    <name type="scientific">Oscillatoria acuminata PCC 6304</name>
    <dbReference type="NCBI Taxonomy" id="56110"/>
    <lineage>
        <taxon>Bacteria</taxon>
        <taxon>Bacillati</taxon>
        <taxon>Cyanobacteriota</taxon>
        <taxon>Cyanophyceae</taxon>
        <taxon>Oscillatoriophycideae</taxon>
        <taxon>Oscillatoriales</taxon>
        <taxon>Oscillatoriaceae</taxon>
        <taxon>Oscillatoria</taxon>
    </lineage>
</organism>
<dbReference type="InterPro" id="IPR011049">
    <property type="entry name" value="Serralysin-like_metalloprot_C"/>
</dbReference>
<dbReference type="PANTHER" id="PTHR38340:SF1">
    <property type="entry name" value="S-LAYER PROTEIN"/>
    <property type="match status" value="1"/>
</dbReference>
<dbReference type="InterPro" id="IPR010620">
    <property type="entry name" value="SBBP_repeat"/>
</dbReference>
<protein>
    <submittedName>
        <fullName evidence="8">Calx-beta domain-containing protein,putative calcium-binding protein</fullName>
    </submittedName>
</protein>
<dbReference type="Gene3D" id="2.60.40.2030">
    <property type="match status" value="1"/>
</dbReference>
<dbReference type="Pfam" id="PF03160">
    <property type="entry name" value="Calx-beta"/>
    <property type="match status" value="1"/>
</dbReference>
<evidence type="ECO:0000256" key="2">
    <source>
        <dbReference type="ARBA" id="ARBA00022525"/>
    </source>
</evidence>
<comment type="subcellular location">
    <subcellularLocation>
        <location evidence="1">Secreted</location>
    </subcellularLocation>
</comment>
<sequence>MEGFLDLNAFAVLVDETDYLTANPDVKIAVETGIFTSGLEHFQRHGKQEGRQPIAGYNTAYFLTDNADVVVATTQADFILALDGDDRLFGLEGNDFINGNQGDDIIHGNQGHDTLHGGQGNDVLRGGQGNDLLFGDLGDDTLYGDLGADTLTGGSGNNVFAIARRDDVPGFRSTGSANLPEADWIMDFKNNLDRIYLDGGLAFEDLHIFQGTGAYSSHTIIQDRITADYLAILNGIDFTTLDRNDFISLSPPSSSDPEIVFAPTPPAGISNPQPTPTPDPIVEPTPTPDPTPDPIVEPTPTPEPTPDPTPTPEPELTPGAVGFSAPVFTVREDGTAIAAVTVVRTGGSDGAISADVLLTDGTATAPADYINEPITITFGAGDTTPKTVPITIIDDTEVEPTETINLSLGNLSGGAVLETQNTAILEILDNDNPNNLELTQATYLGGAGNDEASAVRISPIDRAITIAGNLNGTAQLMRFSDRGDTLLSQTDLGGTVKDLDIDRDSGEIVTAGDFGIKLFDSTGTNLLWSQPGMVDRVAVANNGAIATLNIATDTVTLWSGTGTPLASTTLTGTDIRPSDIAINPLNNQVYVTGFNQVSTNLQTPFVRGFDTNLNLLWNTWDYSNTEVTSQNLGADTRGERLTIADDGTLYFLGKTDGGNNVFTRDGNTITTNLGTRLIQQDEYNNLSGAGSGSFTFLAKIDSNTGIIDRGQFIATRLSNGNANSFNPNSIAVDESGNVYIGGGGAASIQNRNLKTINGDPVGNYTLGEMAVLGVSADFTTRKFWTPLTESGDLNGSSGTVNSFAVAGDRAVIFGTVNNPGVATTSNAINPNPLGGSDAYLATWVV</sequence>
<dbReference type="AlphaFoldDB" id="K9TH76"/>
<dbReference type="Pfam" id="PF06739">
    <property type="entry name" value="SBBP"/>
    <property type="match status" value="1"/>
</dbReference>
<dbReference type="InterPro" id="IPR018511">
    <property type="entry name" value="Hemolysin-typ_Ca-bd_CS"/>
</dbReference>
<dbReference type="GO" id="GO:0007154">
    <property type="term" value="P:cell communication"/>
    <property type="evidence" value="ECO:0007669"/>
    <property type="project" value="InterPro"/>
</dbReference>
<dbReference type="InterPro" id="IPR001343">
    <property type="entry name" value="Hemolysn_Ca-bd"/>
</dbReference>
<dbReference type="InterPro" id="IPR003644">
    <property type="entry name" value="Calx_beta"/>
</dbReference>
<dbReference type="Gene3D" id="2.150.10.10">
    <property type="entry name" value="Serralysin-like metalloprotease, C-terminal"/>
    <property type="match status" value="2"/>
</dbReference>
<evidence type="ECO:0000256" key="3">
    <source>
        <dbReference type="ARBA" id="ARBA00022729"/>
    </source>
</evidence>
<gene>
    <name evidence="8" type="ORF">Oscil6304_2251</name>
</gene>
<dbReference type="PRINTS" id="PR00313">
    <property type="entry name" value="CABNDNGRPT"/>
</dbReference>
<proteinExistence type="predicted"/>
<reference evidence="8 9" key="1">
    <citation type="submission" date="2012-06" db="EMBL/GenBank/DDBJ databases">
        <title>Finished chromosome of genome of Oscillatoria acuminata PCC 6304.</title>
        <authorList>
            <consortium name="US DOE Joint Genome Institute"/>
            <person name="Gugger M."/>
            <person name="Coursin T."/>
            <person name="Rippka R."/>
            <person name="Tandeau De Marsac N."/>
            <person name="Huntemann M."/>
            <person name="Wei C.-L."/>
            <person name="Han J."/>
            <person name="Detter J.C."/>
            <person name="Han C."/>
            <person name="Tapia R."/>
            <person name="Davenport K."/>
            <person name="Daligault H."/>
            <person name="Erkkila T."/>
            <person name="Gu W."/>
            <person name="Munk A.C.C."/>
            <person name="Teshima H."/>
            <person name="Xu Y."/>
            <person name="Chain P."/>
            <person name="Chen A."/>
            <person name="Krypides N."/>
            <person name="Mavromatis K."/>
            <person name="Markowitz V."/>
            <person name="Szeto E."/>
            <person name="Ivanova N."/>
            <person name="Mikhailova N."/>
            <person name="Ovchinnikova G."/>
            <person name="Pagani I."/>
            <person name="Pati A."/>
            <person name="Goodwin L."/>
            <person name="Peters L."/>
            <person name="Pitluck S."/>
            <person name="Woyke T."/>
            <person name="Kerfeld C."/>
        </authorList>
    </citation>
    <scope>NUCLEOTIDE SEQUENCE [LARGE SCALE GENOMIC DNA]</scope>
    <source>
        <strain evidence="8 9">PCC 6304</strain>
    </source>
</reference>
<evidence type="ECO:0000259" key="7">
    <source>
        <dbReference type="SMART" id="SM00237"/>
    </source>
</evidence>